<evidence type="ECO:0000256" key="6">
    <source>
        <dbReference type="ARBA" id="ARBA00022723"/>
    </source>
</evidence>
<sequence length="728" mass="81123">MYLLKLNGHFSSPYRLYSAASGFRDQSIQHPLLPQQNERKYHGFHAKLHLNCVPSSDAWRVFAHHSSINGFRQSFSGNLRPEIASIRSGKSGCEPEDASFHKKGPSNYPENHLLNLIEKLKDVQLRLLASEQWNASQLKLCHRVYLASAKKLTHYLALLCLDDEKLKEELSSMGLPNTESFNSSILAHINLSIPLLENMLSENNSGEKNTLDFDVDSVTSMSTSISSHEVALLGPPQEEKKCHIMVTVGREALSNEALVTDLLKAGADIIRINCAHDDPTVWKEIITMTKNSSQMLKEPCRILMDLAGPKLRTGRVTKEASIMKITPKLNDYGEMISPSLIWICYSASTPLPPHLSMDAILCVERELFKDIEVGDTLTLIDARGNKRSIKVRMMEHVNTANCGFVGECSRTAFVKLGTKLYLKKKNRKTSVGRVVKMPTSEPFIMLNTGDLLTVFRKSCLPTEGLATVKFDSAWITCSSDHIFNAVKVGEPIAFDDGKIWGKVQEKNANEITVSITRANPLGSRLGSGKSINIPESEVQFKGLTEKDFTDLDFVATHADMVGLSFLRDVNDLITVQHELERRKLLRLGVVLKIETREAFENLPHLLFQAMRFSNPLGVMIARGDLMVECGWSEMANIQEDIMELCRAANIPVIWATQVLESLIKFGFPTRAEITDMASGIRSSCVMLNKGEHIVEAVSALNSILSNCSTKKTKKMLLKLPQLKSGPTQ</sequence>
<dbReference type="InterPro" id="IPR040442">
    <property type="entry name" value="Pyrv_kinase-like_dom_sf"/>
</dbReference>
<keyword evidence="11" id="KW-0324">Glycolysis</keyword>
<evidence type="ECO:0000256" key="10">
    <source>
        <dbReference type="ARBA" id="ARBA00022842"/>
    </source>
</evidence>
<keyword evidence="7" id="KW-0547">Nucleotide-binding</keyword>
<evidence type="ECO:0000256" key="3">
    <source>
        <dbReference type="ARBA" id="ARBA00008663"/>
    </source>
</evidence>
<comment type="pathway">
    <text evidence="2">Carbohydrate degradation; glycolysis; pyruvate from D-glyceraldehyde 3-phosphate: step 5/5.</text>
</comment>
<dbReference type="GeneID" id="109710080"/>
<keyword evidence="9" id="KW-0067">ATP-binding</keyword>
<dbReference type="InterPro" id="IPR015813">
    <property type="entry name" value="Pyrv/PenolPyrv_kinase-like_dom"/>
</dbReference>
<dbReference type="RefSeq" id="XP_020088088.1">
    <property type="nucleotide sequence ID" value="XM_020232499.1"/>
</dbReference>
<dbReference type="GO" id="GO:0030955">
    <property type="term" value="F:potassium ion binding"/>
    <property type="evidence" value="ECO:0007669"/>
    <property type="project" value="InterPro"/>
</dbReference>
<evidence type="ECO:0000256" key="12">
    <source>
        <dbReference type="ARBA" id="ARBA00023317"/>
    </source>
</evidence>
<dbReference type="InterPro" id="IPR001697">
    <property type="entry name" value="Pyr_Knase"/>
</dbReference>
<dbReference type="Gene3D" id="3.20.20.60">
    <property type="entry name" value="Phosphoenolpyruvate-binding domains"/>
    <property type="match status" value="2"/>
</dbReference>
<evidence type="ECO:0000256" key="1">
    <source>
        <dbReference type="ARBA" id="ARBA00001958"/>
    </source>
</evidence>
<dbReference type="GO" id="GO:0005524">
    <property type="term" value="F:ATP binding"/>
    <property type="evidence" value="ECO:0007669"/>
    <property type="project" value="UniProtKB-KW"/>
</dbReference>
<dbReference type="EC" id="2.7.1.40" evidence="4"/>
<reference evidence="14" key="1">
    <citation type="journal article" date="2015" name="Nat. Genet.">
        <title>The pineapple genome and the evolution of CAM photosynthesis.</title>
        <authorList>
            <person name="Ming R."/>
            <person name="VanBuren R."/>
            <person name="Wai C.M."/>
            <person name="Tang H."/>
            <person name="Schatz M.C."/>
            <person name="Bowers J.E."/>
            <person name="Lyons E."/>
            <person name="Wang M.L."/>
            <person name="Chen J."/>
            <person name="Biggers E."/>
            <person name="Zhang J."/>
            <person name="Huang L."/>
            <person name="Zhang L."/>
            <person name="Miao W."/>
            <person name="Zhang J."/>
            <person name="Ye Z."/>
            <person name="Miao C."/>
            <person name="Lin Z."/>
            <person name="Wang H."/>
            <person name="Zhou H."/>
            <person name="Yim W.C."/>
            <person name="Priest H.D."/>
            <person name="Zheng C."/>
            <person name="Woodhouse M."/>
            <person name="Edger P.P."/>
            <person name="Guyot R."/>
            <person name="Guo H.B."/>
            <person name="Guo H."/>
            <person name="Zheng G."/>
            <person name="Singh R."/>
            <person name="Sharma A."/>
            <person name="Min X."/>
            <person name="Zheng Y."/>
            <person name="Lee H."/>
            <person name="Gurtowski J."/>
            <person name="Sedlazeck F.J."/>
            <person name="Harkess A."/>
            <person name="McKain M.R."/>
            <person name="Liao Z."/>
            <person name="Fang J."/>
            <person name="Liu J."/>
            <person name="Zhang X."/>
            <person name="Zhang Q."/>
            <person name="Hu W."/>
            <person name="Qin Y."/>
            <person name="Wang K."/>
            <person name="Chen L.Y."/>
            <person name="Shirley N."/>
            <person name="Lin Y.R."/>
            <person name="Liu L.Y."/>
            <person name="Hernandez A.G."/>
            <person name="Wright C.L."/>
            <person name="Bulone V."/>
            <person name="Tuskan G.A."/>
            <person name="Heath K."/>
            <person name="Zee F."/>
            <person name="Moore P.H."/>
            <person name="Sunkar R."/>
            <person name="Leebens-Mack J.H."/>
            <person name="Mockler T."/>
            <person name="Bennetzen J.L."/>
            <person name="Freeling M."/>
            <person name="Sankoff D."/>
            <person name="Paterson A.H."/>
            <person name="Zhu X."/>
            <person name="Yang X."/>
            <person name="Smith J.A."/>
            <person name="Cushman J.C."/>
            <person name="Paull R.E."/>
            <person name="Yu Q."/>
        </authorList>
    </citation>
    <scope>NUCLEOTIDE SEQUENCE [LARGE SCALE GENOMIC DNA]</scope>
    <source>
        <strain evidence="14">cv. F153</strain>
    </source>
</reference>
<dbReference type="Proteomes" id="UP000515123">
    <property type="component" value="Linkage group 5"/>
</dbReference>
<dbReference type="InterPro" id="IPR015793">
    <property type="entry name" value="Pyrv_Knase_brl"/>
</dbReference>
<evidence type="ECO:0000256" key="4">
    <source>
        <dbReference type="ARBA" id="ARBA00012142"/>
    </source>
</evidence>
<dbReference type="Pfam" id="PF00224">
    <property type="entry name" value="PK"/>
    <property type="match status" value="2"/>
</dbReference>
<evidence type="ECO:0000313" key="15">
    <source>
        <dbReference type="RefSeq" id="XP_020088088.1"/>
    </source>
</evidence>
<keyword evidence="10" id="KW-0460">Magnesium</keyword>
<dbReference type="GO" id="GO:0000287">
    <property type="term" value="F:magnesium ion binding"/>
    <property type="evidence" value="ECO:0007669"/>
    <property type="project" value="InterPro"/>
</dbReference>
<evidence type="ECO:0000256" key="5">
    <source>
        <dbReference type="ARBA" id="ARBA00022679"/>
    </source>
</evidence>
<comment type="similarity">
    <text evidence="3">Belongs to the pyruvate kinase family.</text>
</comment>
<dbReference type="GO" id="GO:0004743">
    <property type="term" value="F:pyruvate kinase activity"/>
    <property type="evidence" value="ECO:0007669"/>
    <property type="project" value="UniProtKB-EC"/>
</dbReference>
<keyword evidence="12 15" id="KW-0670">Pyruvate</keyword>
<keyword evidence="14" id="KW-1185">Reference proteome</keyword>
<dbReference type="FunFam" id="3.20.20.60:FF:000051">
    <property type="entry name" value="Pyruvate kinase family protein"/>
    <property type="match status" value="1"/>
</dbReference>
<evidence type="ECO:0000256" key="2">
    <source>
        <dbReference type="ARBA" id="ARBA00004997"/>
    </source>
</evidence>
<proteinExistence type="inferred from homology"/>
<feature type="domain" description="Pyruvate kinase barrel" evidence="13">
    <location>
        <begin position="469"/>
        <end position="688"/>
    </location>
</feature>
<dbReference type="GO" id="GO:0016301">
    <property type="term" value="F:kinase activity"/>
    <property type="evidence" value="ECO:0007669"/>
    <property type="project" value="UniProtKB-KW"/>
</dbReference>
<keyword evidence="8 15" id="KW-0418">Kinase</keyword>
<accession>A0A6P5F3Q3</accession>
<name>A0A6P5F3Q3_ANACO</name>
<reference evidence="15" key="2">
    <citation type="submission" date="2025-08" db="UniProtKB">
        <authorList>
            <consortium name="RefSeq"/>
        </authorList>
    </citation>
    <scope>IDENTIFICATION</scope>
    <source>
        <tissue evidence="15">Leaf</tissue>
    </source>
</reference>
<dbReference type="SUPFAM" id="SSF50800">
    <property type="entry name" value="PK beta-barrel domain-like"/>
    <property type="match status" value="1"/>
</dbReference>
<evidence type="ECO:0000256" key="7">
    <source>
        <dbReference type="ARBA" id="ARBA00022741"/>
    </source>
</evidence>
<dbReference type="InterPro" id="IPR011037">
    <property type="entry name" value="Pyrv_Knase-like_insert_dom_sf"/>
</dbReference>
<gene>
    <name evidence="15" type="primary">LOC109710080</name>
</gene>
<dbReference type="AlphaFoldDB" id="A0A6P5F3Q3"/>
<dbReference type="SUPFAM" id="SSF51621">
    <property type="entry name" value="Phosphoenolpyruvate/pyruvate domain"/>
    <property type="match status" value="1"/>
</dbReference>
<evidence type="ECO:0000256" key="9">
    <source>
        <dbReference type="ARBA" id="ARBA00022840"/>
    </source>
</evidence>
<organism evidence="14 15">
    <name type="scientific">Ananas comosus</name>
    <name type="common">Pineapple</name>
    <name type="synonym">Ananas ananas</name>
    <dbReference type="NCBI Taxonomy" id="4615"/>
    <lineage>
        <taxon>Eukaryota</taxon>
        <taxon>Viridiplantae</taxon>
        <taxon>Streptophyta</taxon>
        <taxon>Embryophyta</taxon>
        <taxon>Tracheophyta</taxon>
        <taxon>Spermatophyta</taxon>
        <taxon>Magnoliopsida</taxon>
        <taxon>Liliopsida</taxon>
        <taxon>Poales</taxon>
        <taxon>Bromeliaceae</taxon>
        <taxon>Bromelioideae</taxon>
        <taxon>Ananas</taxon>
    </lineage>
</organism>
<feature type="domain" description="Pyruvate kinase barrel" evidence="13">
    <location>
        <begin position="240"/>
        <end position="325"/>
    </location>
</feature>
<protein>
    <recommendedName>
        <fullName evidence="4">pyruvate kinase</fullName>
        <ecNumber evidence="4">2.7.1.40</ecNumber>
    </recommendedName>
</protein>
<evidence type="ECO:0000256" key="11">
    <source>
        <dbReference type="ARBA" id="ARBA00023152"/>
    </source>
</evidence>
<dbReference type="UniPathway" id="UPA00109">
    <property type="reaction ID" value="UER00188"/>
</dbReference>
<dbReference type="OrthoDB" id="1881597at2759"/>
<keyword evidence="6" id="KW-0479">Metal-binding</keyword>
<evidence type="ECO:0000313" key="14">
    <source>
        <dbReference type="Proteomes" id="UP000515123"/>
    </source>
</evidence>
<evidence type="ECO:0000256" key="8">
    <source>
        <dbReference type="ARBA" id="ARBA00022777"/>
    </source>
</evidence>
<dbReference type="PANTHER" id="PTHR11817">
    <property type="entry name" value="PYRUVATE KINASE"/>
    <property type="match status" value="1"/>
</dbReference>
<keyword evidence="5" id="KW-0808">Transferase</keyword>
<comment type="cofactor">
    <cofactor evidence="1">
        <name>K(+)</name>
        <dbReference type="ChEBI" id="CHEBI:29103"/>
    </cofactor>
</comment>
<evidence type="ECO:0000259" key="13">
    <source>
        <dbReference type="Pfam" id="PF00224"/>
    </source>
</evidence>